<dbReference type="GO" id="GO:0004519">
    <property type="term" value="F:endonuclease activity"/>
    <property type="evidence" value="ECO:0007669"/>
    <property type="project" value="UniProtKB-KW"/>
</dbReference>
<dbReference type="Gene3D" id="3.90.220.20">
    <property type="entry name" value="DNA methylase specificity domains"/>
    <property type="match status" value="2"/>
</dbReference>
<dbReference type="AlphaFoldDB" id="A0A2N8LCP0"/>
<dbReference type="PANTHER" id="PTHR30408:SF13">
    <property type="entry name" value="TYPE I RESTRICTION ENZYME HINDI SPECIFICITY SUBUNIT"/>
    <property type="match status" value="1"/>
</dbReference>
<dbReference type="InterPro" id="IPR052021">
    <property type="entry name" value="Type-I_RS_S_subunit"/>
</dbReference>
<feature type="domain" description="Type I restriction modification DNA specificity" evidence="4">
    <location>
        <begin position="223"/>
        <end position="392"/>
    </location>
</feature>
<comment type="similarity">
    <text evidence="1">Belongs to the type-I restriction system S methylase family.</text>
</comment>
<proteinExistence type="inferred from homology"/>
<reference evidence="5 6" key="1">
    <citation type="submission" date="2015-12" db="EMBL/GenBank/DDBJ databases">
        <title>Streptococcus penaeicida sp. nov.</title>
        <authorList>
            <person name="Gomez-Gil B."/>
            <person name="Morales-Covarrubias M."/>
        </authorList>
    </citation>
    <scope>NUCLEOTIDE SEQUENCE [LARGE SCALE GENOMIC DNA]</scope>
    <source>
        <strain evidence="5 6">CAIM 1838</strain>
    </source>
</reference>
<dbReference type="PANTHER" id="PTHR30408">
    <property type="entry name" value="TYPE-1 RESTRICTION ENZYME ECOKI SPECIFICITY PROTEIN"/>
    <property type="match status" value="1"/>
</dbReference>
<evidence type="ECO:0000256" key="3">
    <source>
        <dbReference type="ARBA" id="ARBA00023125"/>
    </source>
</evidence>
<sequence length="404" mass="45791">MNKINNLFPNFRFNDSKDKWKSKQLGDLVEINRGLTYKPSDVTTNGVRVLRSSNINGTSFEISDLDVFVNEQAVNINYIENNNILITAANGSSNLVGKHAIVKGIVENTVHGGFMLSLRTEYPNFIQAWMNSSEYLKILNLVQGGNGSIGNLSKKILEEAKISLPESISEIIEIGSLFKTLDDLLMSYKDNLANYQTFKGSMLSKMFPKAGQKEPEIRLEGFNDEWDNFKIKDISVINPKSSIPDEFKYVDLESVSGVNLLNYYLVNKETAPSRAQRVASNNDIFFQTVRPYQKNNYLFKFEEKDWVFSTGYAQIRPKINSEFLFISLQRNDFVSSVLLNCTGTSYPSINSKDLSNLTIKVPKNLEQIAIGQFFSNLDDTIASIHNKITALKDLKKKLLKEMFL</sequence>
<accession>A0A2N8LCP0</accession>
<name>A0A2N8LCP0_9STRE</name>
<evidence type="ECO:0000256" key="2">
    <source>
        <dbReference type="ARBA" id="ARBA00022747"/>
    </source>
</evidence>
<protein>
    <submittedName>
        <fullName evidence="5">Restriction endonuclease subunit S</fullName>
    </submittedName>
</protein>
<evidence type="ECO:0000313" key="6">
    <source>
        <dbReference type="Proteomes" id="UP000235963"/>
    </source>
</evidence>
<evidence type="ECO:0000313" key="5">
    <source>
        <dbReference type="EMBL" id="PND47933.1"/>
    </source>
</evidence>
<dbReference type="InterPro" id="IPR044946">
    <property type="entry name" value="Restrct_endonuc_typeI_TRD_sf"/>
</dbReference>
<feature type="domain" description="Type I restriction modification DNA specificity" evidence="4">
    <location>
        <begin position="18"/>
        <end position="183"/>
    </location>
</feature>
<dbReference type="GO" id="GO:0009307">
    <property type="term" value="P:DNA restriction-modification system"/>
    <property type="evidence" value="ECO:0007669"/>
    <property type="project" value="UniProtKB-KW"/>
</dbReference>
<dbReference type="InterPro" id="IPR000055">
    <property type="entry name" value="Restrct_endonuc_typeI_TRD"/>
</dbReference>
<comment type="caution">
    <text evidence="5">The sequence shown here is derived from an EMBL/GenBank/DDBJ whole genome shotgun (WGS) entry which is preliminary data.</text>
</comment>
<dbReference type="OrthoDB" id="9795776at2"/>
<gene>
    <name evidence="5" type="ORF">AT575_03340</name>
</gene>
<dbReference type="GO" id="GO:0003677">
    <property type="term" value="F:DNA binding"/>
    <property type="evidence" value="ECO:0007669"/>
    <property type="project" value="UniProtKB-KW"/>
</dbReference>
<keyword evidence="5" id="KW-0540">Nuclease</keyword>
<organism evidence="5 6">
    <name type="scientific">Streptococcus penaeicida</name>
    <dbReference type="NCBI Taxonomy" id="1765960"/>
    <lineage>
        <taxon>Bacteria</taxon>
        <taxon>Bacillati</taxon>
        <taxon>Bacillota</taxon>
        <taxon>Bacilli</taxon>
        <taxon>Lactobacillales</taxon>
        <taxon>Streptococcaceae</taxon>
        <taxon>Streptococcus</taxon>
    </lineage>
</organism>
<dbReference type="Proteomes" id="UP000235963">
    <property type="component" value="Unassembled WGS sequence"/>
</dbReference>
<dbReference type="EMBL" id="LOCM01000015">
    <property type="protein sequence ID" value="PND47933.1"/>
    <property type="molecule type" value="Genomic_DNA"/>
</dbReference>
<dbReference type="SUPFAM" id="SSF116734">
    <property type="entry name" value="DNA methylase specificity domain"/>
    <property type="match status" value="2"/>
</dbReference>
<evidence type="ECO:0000256" key="1">
    <source>
        <dbReference type="ARBA" id="ARBA00010923"/>
    </source>
</evidence>
<dbReference type="RefSeq" id="WP_102777157.1">
    <property type="nucleotide sequence ID" value="NZ_LOCM01000015.1"/>
</dbReference>
<keyword evidence="6" id="KW-1185">Reference proteome</keyword>
<keyword evidence="5" id="KW-0255">Endonuclease</keyword>
<keyword evidence="5" id="KW-0378">Hydrolase</keyword>
<dbReference type="Pfam" id="PF01420">
    <property type="entry name" value="Methylase_S"/>
    <property type="match status" value="2"/>
</dbReference>
<evidence type="ECO:0000259" key="4">
    <source>
        <dbReference type="Pfam" id="PF01420"/>
    </source>
</evidence>
<keyword evidence="2" id="KW-0680">Restriction system</keyword>
<keyword evidence="3" id="KW-0238">DNA-binding</keyword>